<dbReference type="PANTHER" id="PTHR30250">
    <property type="entry name" value="PST FAMILY PREDICTED COLANIC ACID TRANSPORTER"/>
    <property type="match status" value="1"/>
</dbReference>
<dbReference type="EMBL" id="AAWS01000010">
    <property type="protein sequence ID" value="EAY29499.1"/>
    <property type="molecule type" value="Genomic_DNA"/>
</dbReference>
<feature type="transmembrane region" description="Helical" evidence="6">
    <location>
        <begin position="320"/>
        <end position="341"/>
    </location>
</feature>
<keyword evidence="4 6" id="KW-1133">Transmembrane helix</keyword>
<evidence type="ECO:0000256" key="2">
    <source>
        <dbReference type="ARBA" id="ARBA00022475"/>
    </source>
</evidence>
<gene>
    <name evidence="7" type="ORF">M23134_00383</name>
</gene>
<name>A1ZIW3_MICM2</name>
<feature type="transmembrane region" description="Helical" evidence="6">
    <location>
        <begin position="30"/>
        <end position="52"/>
    </location>
</feature>
<evidence type="ECO:0000256" key="4">
    <source>
        <dbReference type="ARBA" id="ARBA00022989"/>
    </source>
</evidence>
<feature type="transmembrane region" description="Helical" evidence="6">
    <location>
        <begin position="252"/>
        <end position="270"/>
    </location>
</feature>
<evidence type="ECO:0000313" key="8">
    <source>
        <dbReference type="Proteomes" id="UP000004095"/>
    </source>
</evidence>
<feature type="transmembrane region" description="Helical" evidence="6">
    <location>
        <begin position="67"/>
        <end position="86"/>
    </location>
</feature>
<reference evidence="7 8" key="1">
    <citation type="submission" date="2007-01" db="EMBL/GenBank/DDBJ databases">
        <authorList>
            <person name="Haygood M."/>
            <person name="Podell S."/>
            <person name="Anderson C."/>
            <person name="Hopkinson B."/>
            <person name="Roe K."/>
            <person name="Barbeau K."/>
            <person name="Gaasterland T."/>
            <person name="Ferriera S."/>
            <person name="Johnson J."/>
            <person name="Kravitz S."/>
            <person name="Beeson K."/>
            <person name="Sutton G."/>
            <person name="Rogers Y.-H."/>
            <person name="Friedman R."/>
            <person name="Frazier M."/>
            <person name="Venter J.C."/>
        </authorList>
    </citation>
    <scope>NUCLEOTIDE SEQUENCE [LARGE SCALE GENOMIC DNA]</scope>
    <source>
        <strain evidence="7 8">ATCC 23134</strain>
    </source>
</reference>
<accession>A1ZIW3</accession>
<feature type="transmembrane region" description="Helical" evidence="6">
    <location>
        <begin position="402"/>
        <end position="422"/>
    </location>
</feature>
<evidence type="ECO:0000256" key="6">
    <source>
        <dbReference type="SAM" id="Phobius"/>
    </source>
</evidence>
<dbReference type="InterPro" id="IPR050833">
    <property type="entry name" value="Poly_Biosynth_Transport"/>
</dbReference>
<protein>
    <submittedName>
        <fullName evidence="7">Membrane protein, putative</fullName>
    </submittedName>
</protein>
<dbReference type="Proteomes" id="UP000004095">
    <property type="component" value="Unassembled WGS sequence"/>
</dbReference>
<dbReference type="GO" id="GO:0005886">
    <property type="term" value="C:plasma membrane"/>
    <property type="evidence" value="ECO:0007669"/>
    <property type="project" value="UniProtKB-SubCell"/>
</dbReference>
<dbReference type="PANTHER" id="PTHR30250:SF11">
    <property type="entry name" value="O-ANTIGEN TRANSPORTER-RELATED"/>
    <property type="match status" value="1"/>
</dbReference>
<feature type="transmembrane region" description="Helical" evidence="6">
    <location>
        <begin position="106"/>
        <end position="124"/>
    </location>
</feature>
<keyword evidence="2" id="KW-1003">Cell membrane</keyword>
<evidence type="ECO:0000313" key="7">
    <source>
        <dbReference type="EMBL" id="EAY29499.1"/>
    </source>
</evidence>
<keyword evidence="5 6" id="KW-0472">Membrane</keyword>
<evidence type="ECO:0000256" key="5">
    <source>
        <dbReference type="ARBA" id="ARBA00023136"/>
    </source>
</evidence>
<feature type="transmembrane region" description="Helical" evidence="6">
    <location>
        <begin position="173"/>
        <end position="198"/>
    </location>
</feature>
<feature type="transmembrane region" description="Helical" evidence="6">
    <location>
        <begin position="282"/>
        <end position="299"/>
    </location>
</feature>
<dbReference type="AlphaFoldDB" id="A1ZIW3"/>
<sequence>MVTFVQLGTYGIIDRFFPAFKESDQKRGAFIQFSLLYPLLGITAFLCMHFLFPDFWGSIYAKKSPGIIQYYEVLAILVFLTSYQFILGAFSRAHFRVVVPSMLDNLLLKGGITLLIILFSLQILTFTQFIWGLVAIRFTNVSILVFYLKRLLQKPIVWGQRLSKADMKSIIQYGLYMVLGGASSVIISQIDIIMLASLVGEEATGVYSIVFFIGTVVEIPRRALAQISVPVIASAWQNNDLVTIKEIYQKTAINQLIVGALVLGLILLNIQDIFLLMPKGKIYSQGIYVVLFIGLTRFVDMLMGANNEILLYSKYYRFNLMTNVILAVIMIGINLVLIPLYQLDGAAFATLLSIIIFNLIRFTFLLVKYGIQPFTFQTILTLLWISIATGLGYLTLSLQLPPLLNIIVKSAIVSLFFVVGVWKLKLSEDMNIIANNIISLVKGKVSK</sequence>
<evidence type="ECO:0000256" key="3">
    <source>
        <dbReference type="ARBA" id="ARBA00022692"/>
    </source>
</evidence>
<comment type="caution">
    <text evidence="7">The sequence shown here is derived from an EMBL/GenBank/DDBJ whole genome shotgun (WGS) entry which is preliminary data.</text>
</comment>
<comment type="subcellular location">
    <subcellularLocation>
        <location evidence="1">Cell membrane</location>
        <topology evidence="1">Multi-pass membrane protein</topology>
    </subcellularLocation>
</comment>
<dbReference type="eggNOG" id="COG2244">
    <property type="taxonomic scope" value="Bacteria"/>
</dbReference>
<organism evidence="7 8">
    <name type="scientific">Microscilla marina ATCC 23134</name>
    <dbReference type="NCBI Taxonomy" id="313606"/>
    <lineage>
        <taxon>Bacteria</taxon>
        <taxon>Pseudomonadati</taxon>
        <taxon>Bacteroidota</taxon>
        <taxon>Cytophagia</taxon>
        <taxon>Cytophagales</taxon>
        <taxon>Microscillaceae</taxon>
        <taxon>Microscilla</taxon>
    </lineage>
</organism>
<feature type="transmembrane region" description="Helical" evidence="6">
    <location>
        <begin position="130"/>
        <end position="152"/>
    </location>
</feature>
<feature type="transmembrane region" description="Helical" evidence="6">
    <location>
        <begin position="347"/>
        <end position="367"/>
    </location>
</feature>
<keyword evidence="3 6" id="KW-0812">Transmembrane</keyword>
<proteinExistence type="predicted"/>
<keyword evidence="8" id="KW-1185">Reference proteome</keyword>
<feature type="transmembrane region" description="Helical" evidence="6">
    <location>
        <begin position="374"/>
        <end position="396"/>
    </location>
</feature>
<evidence type="ECO:0000256" key="1">
    <source>
        <dbReference type="ARBA" id="ARBA00004651"/>
    </source>
</evidence>